<dbReference type="Pfam" id="PF13175">
    <property type="entry name" value="AAA_15"/>
    <property type="match status" value="1"/>
</dbReference>
<name>A0A8I1B304_BURCE</name>
<feature type="coiled-coil region" evidence="1">
    <location>
        <begin position="579"/>
        <end position="633"/>
    </location>
</feature>
<dbReference type="EMBL" id="JAEDXG010000055">
    <property type="protein sequence ID" value="MBH9701900.1"/>
    <property type="molecule type" value="Genomic_DNA"/>
</dbReference>
<protein>
    <submittedName>
        <fullName evidence="3">AAA family ATPase</fullName>
    </submittedName>
</protein>
<comment type="caution">
    <text evidence="3">The sequence shown here is derived from an EMBL/GenBank/DDBJ whole genome shotgun (WGS) entry which is preliminary data.</text>
</comment>
<sequence length="775" mass="87631">MSWKISRIEVSSFKAFKHILLDIDGSSLVTLDGPNGFGKTSIFDAIELLLTGKIKRINNLFLRLMTAYKKKYDDNLFWNVRTGESDLLIKIEFLNDDRTLVLARYAAAQSLKDQELNRADSFSQFGLFELSDFSSSDFSSENQRDDKYIDELFGRNFRENFGFLNYLEQGQNQLLFTRVDQRRDVLGSLFNITDIQTEIANCKEFERGFVRYLKDSTRQDRERELTAECEALKAINHADQGNVEYRKLSTASPQPGWDAENPFPAYSSDLFDQYQESIRKLHELLPLKNAVRVRVQNEQIEADVAQNMTSLRSLAQFGTDIKKLDALDNVRKELDLLANAKAVLQRGATVITRGEAQRLPGWDAERLRVFDEQIAARDSLRQLDQANAAVAAELTRLKAELLEEHAKIYPEDQACPLCGADWKAHLAMVQAIEGRSQAVANTLSVNGKALVELTTRMTEALTSIATHVSTQESLLSSGYNEALHTALTRERVRLPVIEQLAERLLGTGTSASYAFTANAEEVDTRLQDLLTSMRSKRTAETESLPEDWQRILTGSFGDVQDFYLVEQQALADKRRYVSIKANEARNARLQKSLESLKQIQSENSAAARASEKVRRLRNTLEEVERTYADHTISEIELIFHIYSGRLIQNYQRGLGLFIESRDGKQLRFVTAEKSDHDAVLAMSSGQISALSLAFFLSLNKVYAGVPLILIDDPSQSLDEVNVASLTDLLRCELKSRQLIVSSHEEDISSYMRYRFNKAGLSTRSLNMQLLVKGAS</sequence>
<proteinExistence type="predicted"/>
<evidence type="ECO:0000313" key="3">
    <source>
        <dbReference type="EMBL" id="MBH9701900.1"/>
    </source>
</evidence>
<feature type="domain" description="Endonuclease GajA/Old nuclease/RecF-like AAA" evidence="2">
    <location>
        <begin position="4"/>
        <end position="158"/>
    </location>
</feature>
<dbReference type="AlphaFoldDB" id="A0A8I1B304"/>
<dbReference type="PANTHER" id="PTHR32182:SF0">
    <property type="entry name" value="DNA REPLICATION AND REPAIR PROTEIN RECF"/>
    <property type="match status" value="1"/>
</dbReference>
<dbReference type="InterPro" id="IPR027417">
    <property type="entry name" value="P-loop_NTPase"/>
</dbReference>
<evidence type="ECO:0000313" key="4">
    <source>
        <dbReference type="Proteomes" id="UP000645612"/>
    </source>
</evidence>
<evidence type="ECO:0000259" key="2">
    <source>
        <dbReference type="Pfam" id="PF13175"/>
    </source>
</evidence>
<accession>A0A8I1B304</accession>
<reference evidence="3" key="1">
    <citation type="submission" date="2020-12" db="EMBL/GenBank/DDBJ databases">
        <title>Burkholderia cepacia complex in Mexico.</title>
        <authorList>
            <person name="Estrada P."/>
        </authorList>
    </citation>
    <scope>NUCLEOTIDE SEQUENCE</scope>
    <source>
        <strain evidence="3">871</strain>
    </source>
</reference>
<evidence type="ECO:0000256" key="1">
    <source>
        <dbReference type="SAM" id="Coils"/>
    </source>
</evidence>
<dbReference type="GO" id="GO:0000731">
    <property type="term" value="P:DNA synthesis involved in DNA repair"/>
    <property type="evidence" value="ECO:0007669"/>
    <property type="project" value="TreeGrafter"/>
</dbReference>
<dbReference type="Gene3D" id="3.40.50.300">
    <property type="entry name" value="P-loop containing nucleotide triphosphate hydrolases"/>
    <property type="match status" value="2"/>
</dbReference>
<gene>
    <name evidence="3" type="ORF">JAO13_36255</name>
</gene>
<dbReference type="RefSeq" id="WP_176131184.1">
    <property type="nucleotide sequence ID" value="NZ_CADDZZ010000017.1"/>
</dbReference>
<dbReference type="GO" id="GO:0006302">
    <property type="term" value="P:double-strand break repair"/>
    <property type="evidence" value="ECO:0007669"/>
    <property type="project" value="TreeGrafter"/>
</dbReference>
<keyword evidence="1" id="KW-0175">Coiled coil</keyword>
<dbReference type="PANTHER" id="PTHR32182">
    <property type="entry name" value="DNA REPLICATION AND REPAIR PROTEIN RECF"/>
    <property type="match status" value="1"/>
</dbReference>
<dbReference type="Proteomes" id="UP000645612">
    <property type="component" value="Unassembled WGS sequence"/>
</dbReference>
<organism evidence="3 4">
    <name type="scientific">Burkholderia cepacia</name>
    <name type="common">Pseudomonas cepacia</name>
    <dbReference type="NCBI Taxonomy" id="292"/>
    <lineage>
        <taxon>Bacteria</taxon>
        <taxon>Pseudomonadati</taxon>
        <taxon>Pseudomonadota</taxon>
        <taxon>Betaproteobacteria</taxon>
        <taxon>Burkholderiales</taxon>
        <taxon>Burkholderiaceae</taxon>
        <taxon>Burkholderia</taxon>
        <taxon>Burkholderia cepacia complex</taxon>
    </lineage>
</organism>
<dbReference type="InterPro" id="IPR041685">
    <property type="entry name" value="AAA_GajA/Old/RecF-like"/>
</dbReference>
<dbReference type="SUPFAM" id="SSF52540">
    <property type="entry name" value="P-loop containing nucleoside triphosphate hydrolases"/>
    <property type="match status" value="1"/>
</dbReference>